<comment type="similarity">
    <text evidence="2">Belongs to the SCC4/mau-2 family.</text>
</comment>
<keyword evidence="4" id="KW-0498">Mitosis</keyword>
<keyword evidence="3" id="KW-0132">Cell division</keyword>
<dbReference type="Gene3D" id="1.25.40.10">
    <property type="entry name" value="Tetratricopeptide repeat domain"/>
    <property type="match status" value="1"/>
</dbReference>
<keyword evidence="6" id="KW-0539">Nucleus</keyword>
<evidence type="ECO:0000256" key="6">
    <source>
        <dbReference type="ARBA" id="ARBA00023242"/>
    </source>
</evidence>
<dbReference type="InterPro" id="IPR019440">
    <property type="entry name" value="MAU2"/>
</dbReference>
<evidence type="ECO:0000313" key="8">
    <source>
        <dbReference type="EMBL" id="CAK9134889.1"/>
    </source>
</evidence>
<evidence type="ECO:0000313" key="9">
    <source>
        <dbReference type="Proteomes" id="UP001642360"/>
    </source>
</evidence>
<keyword evidence="9" id="KW-1185">Reference proteome</keyword>
<keyword evidence="7" id="KW-0131">Cell cycle</keyword>
<dbReference type="EMBL" id="CAUOFW020000669">
    <property type="protein sequence ID" value="CAK9134889.1"/>
    <property type="molecule type" value="Genomic_DNA"/>
</dbReference>
<accession>A0ABC8QVY0</accession>
<evidence type="ECO:0000256" key="3">
    <source>
        <dbReference type="ARBA" id="ARBA00022618"/>
    </source>
</evidence>
<dbReference type="GO" id="GO:0051301">
    <property type="term" value="P:cell division"/>
    <property type="evidence" value="ECO:0007669"/>
    <property type="project" value="UniProtKB-KW"/>
</dbReference>
<dbReference type="GO" id="GO:0005634">
    <property type="term" value="C:nucleus"/>
    <property type="evidence" value="ECO:0007669"/>
    <property type="project" value="UniProtKB-SubCell"/>
</dbReference>
<keyword evidence="5" id="KW-0159">Chromosome partition</keyword>
<evidence type="ECO:0000256" key="7">
    <source>
        <dbReference type="ARBA" id="ARBA00023306"/>
    </source>
</evidence>
<comment type="subcellular location">
    <subcellularLocation>
        <location evidence="1">Nucleus</location>
    </subcellularLocation>
</comment>
<protein>
    <submittedName>
        <fullName evidence="8">Uncharacterized protein</fullName>
    </submittedName>
</protein>
<evidence type="ECO:0000256" key="1">
    <source>
        <dbReference type="ARBA" id="ARBA00004123"/>
    </source>
</evidence>
<dbReference type="AlphaFoldDB" id="A0ABC8QVY0"/>
<dbReference type="PANTHER" id="PTHR21394">
    <property type="entry name" value="MAU2 CHROMATID COHESION FACTOR HOMOLOG"/>
    <property type="match status" value="1"/>
</dbReference>
<dbReference type="Proteomes" id="UP001642360">
    <property type="component" value="Unassembled WGS sequence"/>
</dbReference>
<sequence length="173" mass="19418">MSWKIKSVGECEHDNEAIIGHRGGNEMILTLALALHDTEQAREILRSSLTLAKKLYDIPTQIWVLSNLTALYQQLGEKGNEMDNSEYQRKKVEELQKKLADAHSSIHHIELIDKVKLEVHLLNELDVKRAMAGPSMSVNLDIPESIGLSTPSPMPSSSRLMDLDIGRLGKRKL</sequence>
<evidence type="ECO:0000256" key="4">
    <source>
        <dbReference type="ARBA" id="ARBA00022776"/>
    </source>
</evidence>
<proteinExistence type="inferred from homology"/>
<dbReference type="GO" id="GO:0007059">
    <property type="term" value="P:chromosome segregation"/>
    <property type="evidence" value="ECO:0007669"/>
    <property type="project" value="UniProtKB-KW"/>
</dbReference>
<evidence type="ECO:0000256" key="2">
    <source>
        <dbReference type="ARBA" id="ARBA00008585"/>
    </source>
</evidence>
<comment type="caution">
    <text evidence="8">The sequence shown here is derived from an EMBL/GenBank/DDBJ whole genome shotgun (WGS) entry which is preliminary data.</text>
</comment>
<evidence type="ECO:0000256" key="5">
    <source>
        <dbReference type="ARBA" id="ARBA00022829"/>
    </source>
</evidence>
<name>A0ABC8QVY0_9AQUA</name>
<dbReference type="InterPro" id="IPR011990">
    <property type="entry name" value="TPR-like_helical_dom_sf"/>
</dbReference>
<gene>
    <name evidence="8" type="ORF">ILEXP_LOCUS1818</name>
</gene>
<organism evidence="8 9">
    <name type="scientific">Ilex paraguariensis</name>
    <name type="common">yerba mate</name>
    <dbReference type="NCBI Taxonomy" id="185542"/>
    <lineage>
        <taxon>Eukaryota</taxon>
        <taxon>Viridiplantae</taxon>
        <taxon>Streptophyta</taxon>
        <taxon>Embryophyta</taxon>
        <taxon>Tracheophyta</taxon>
        <taxon>Spermatophyta</taxon>
        <taxon>Magnoliopsida</taxon>
        <taxon>eudicotyledons</taxon>
        <taxon>Gunneridae</taxon>
        <taxon>Pentapetalae</taxon>
        <taxon>asterids</taxon>
        <taxon>campanulids</taxon>
        <taxon>Aquifoliales</taxon>
        <taxon>Aquifoliaceae</taxon>
        <taxon>Ilex</taxon>
    </lineage>
</organism>
<reference evidence="8 9" key="1">
    <citation type="submission" date="2024-02" db="EMBL/GenBank/DDBJ databases">
        <authorList>
            <person name="Vignale AGUSTIN F."/>
            <person name="Sosa J E."/>
            <person name="Modenutti C."/>
        </authorList>
    </citation>
    <scope>NUCLEOTIDE SEQUENCE [LARGE SCALE GENOMIC DNA]</scope>
</reference>